<dbReference type="AlphaFoldDB" id="Q1YPJ8"/>
<dbReference type="eggNOG" id="COG0535">
    <property type="taxonomic scope" value="Bacteria"/>
</dbReference>
<feature type="domain" description="Radical SAM core" evidence="9">
    <location>
        <begin position="13"/>
        <end position="229"/>
    </location>
</feature>
<comment type="similarity">
    <text evidence="8">Belongs to the radical SAM superfamily. PqqE family.</text>
</comment>
<dbReference type="InterPro" id="IPR023885">
    <property type="entry name" value="4Fe4S-binding_SPASM_dom"/>
</dbReference>
<dbReference type="NCBIfam" id="TIGR04085">
    <property type="entry name" value="rSAM_more_4Fe4S"/>
    <property type="match status" value="1"/>
</dbReference>
<dbReference type="InterPro" id="IPR050377">
    <property type="entry name" value="Radical_SAM_PqqE_MftC-like"/>
</dbReference>
<dbReference type="GO" id="GO:0018189">
    <property type="term" value="P:pyrroloquinoline quinone biosynthetic process"/>
    <property type="evidence" value="ECO:0007669"/>
    <property type="project" value="UniProtKB-UniRule"/>
</dbReference>
<evidence type="ECO:0000256" key="7">
    <source>
        <dbReference type="ARBA" id="ARBA00023014"/>
    </source>
</evidence>
<dbReference type="NCBIfam" id="TIGR02109">
    <property type="entry name" value="PQQ_syn_pqqE"/>
    <property type="match status" value="1"/>
</dbReference>
<dbReference type="GO" id="GO:0016491">
    <property type="term" value="F:oxidoreductase activity"/>
    <property type="evidence" value="ECO:0007669"/>
    <property type="project" value="UniProtKB-KW"/>
</dbReference>
<comment type="catalytic activity">
    <reaction evidence="8">
        <text>[PQQ precursor protein] + S-adenosyl-L-methionine = E-Y cross-linked-[PQQ precursor protein] + 5'-deoxyadenosine + L-methionine + H(+)</text>
        <dbReference type="Rhea" id="RHEA:56836"/>
        <dbReference type="Rhea" id="RHEA-COMP:14800"/>
        <dbReference type="Rhea" id="RHEA-COMP:14801"/>
        <dbReference type="ChEBI" id="CHEBI:15378"/>
        <dbReference type="ChEBI" id="CHEBI:17319"/>
        <dbReference type="ChEBI" id="CHEBI:57844"/>
        <dbReference type="ChEBI" id="CHEBI:59789"/>
        <dbReference type="ChEBI" id="CHEBI:141026"/>
        <dbReference type="ChEBI" id="CHEBI:141027"/>
        <dbReference type="EC" id="1.21.98.4"/>
    </reaction>
</comment>
<dbReference type="STRING" id="314287.GB2207_00885"/>
<dbReference type="SUPFAM" id="SSF102114">
    <property type="entry name" value="Radical SAM enzymes"/>
    <property type="match status" value="1"/>
</dbReference>
<evidence type="ECO:0000259" key="9">
    <source>
        <dbReference type="PROSITE" id="PS51918"/>
    </source>
</evidence>
<dbReference type="SFLD" id="SFLDG01386">
    <property type="entry name" value="main_SPASM_domain-containing"/>
    <property type="match status" value="1"/>
</dbReference>
<dbReference type="CDD" id="cd21119">
    <property type="entry name" value="SPASM_PqqE"/>
    <property type="match status" value="1"/>
</dbReference>
<keyword evidence="1 8" id="KW-0004">4Fe-4S</keyword>
<dbReference type="GO" id="GO:0051539">
    <property type="term" value="F:4 iron, 4 sulfur cluster binding"/>
    <property type="evidence" value="ECO:0007669"/>
    <property type="project" value="UniProtKB-KW"/>
</dbReference>
<accession>Q1YPJ8</accession>
<dbReference type="Proteomes" id="UP000005555">
    <property type="component" value="Unassembled WGS sequence"/>
</dbReference>
<comment type="cofactor">
    <cofactor evidence="8">
        <name>[4Fe-4S] cluster</name>
        <dbReference type="ChEBI" id="CHEBI:49883"/>
    </cofactor>
    <text evidence="8">Binds 1 [4Fe-4S] cluster. The cluster is coordinated with 3 cysteines and an exchangeable S-adenosyl-L-methionine.</text>
</comment>
<evidence type="ECO:0000256" key="3">
    <source>
        <dbReference type="ARBA" id="ARBA00022723"/>
    </source>
</evidence>
<feature type="binding site" evidence="8">
    <location>
        <position position="34"/>
    </location>
    <ligand>
        <name>[4Fe-4S] cluster</name>
        <dbReference type="ChEBI" id="CHEBI:49883"/>
        <note>4Fe-4S-S-AdoMet</note>
    </ligand>
</feature>
<dbReference type="InterPro" id="IPR013785">
    <property type="entry name" value="Aldolase_TIM"/>
</dbReference>
<feature type="binding site" evidence="8">
    <location>
        <position position="31"/>
    </location>
    <ligand>
        <name>[4Fe-4S] cluster</name>
        <dbReference type="ChEBI" id="CHEBI:49883"/>
        <note>4Fe-4S-S-AdoMet</note>
    </ligand>
</feature>
<evidence type="ECO:0000313" key="10">
    <source>
        <dbReference type="EMBL" id="EAS46173.1"/>
    </source>
</evidence>
<keyword evidence="11" id="KW-1185">Reference proteome</keyword>
<keyword evidence="7 8" id="KW-0411">Iron-sulfur</keyword>
<dbReference type="CDD" id="cd01335">
    <property type="entry name" value="Radical_SAM"/>
    <property type="match status" value="1"/>
</dbReference>
<dbReference type="GO" id="GO:1904047">
    <property type="term" value="F:S-adenosyl-L-methionine binding"/>
    <property type="evidence" value="ECO:0007669"/>
    <property type="project" value="UniProtKB-UniRule"/>
</dbReference>
<dbReference type="InterPro" id="IPR017200">
    <property type="entry name" value="PqqE-like"/>
</dbReference>
<feature type="binding site" evidence="8">
    <location>
        <position position="27"/>
    </location>
    <ligand>
        <name>[4Fe-4S] cluster</name>
        <dbReference type="ChEBI" id="CHEBI:49883"/>
        <note>4Fe-4S-S-AdoMet</note>
    </ligand>
</feature>
<proteinExistence type="inferred from homology"/>
<dbReference type="HOGENOM" id="CLU_009273_4_7_6"/>
<keyword evidence="3 8" id="KW-0479">Metal-binding</keyword>
<gene>
    <name evidence="8" type="primary">pqqE</name>
    <name evidence="10" type="ORF">GB2207_00885</name>
</gene>
<organism evidence="10 11">
    <name type="scientific">gamma proteobacterium HTCC2207</name>
    <dbReference type="NCBI Taxonomy" id="314287"/>
    <lineage>
        <taxon>Bacteria</taxon>
        <taxon>Pseudomonadati</taxon>
        <taxon>Pseudomonadota</taxon>
        <taxon>Gammaproteobacteria</taxon>
        <taxon>Cellvibrionales</taxon>
        <taxon>Porticoccaceae</taxon>
        <taxon>SAR92 clade</taxon>
    </lineage>
</organism>
<dbReference type="InterPro" id="IPR000385">
    <property type="entry name" value="MoaA_NifB_PqqE_Fe-S-bd_CS"/>
</dbReference>
<evidence type="ECO:0000256" key="6">
    <source>
        <dbReference type="ARBA" id="ARBA00023004"/>
    </source>
</evidence>
<keyword evidence="5 8" id="KW-0560">Oxidoreductase</keyword>
<dbReference type="HAMAP" id="MF_00660">
    <property type="entry name" value="PqqE"/>
    <property type="match status" value="1"/>
</dbReference>
<dbReference type="OrthoDB" id="9792276at2"/>
<comment type="pathway">
    <text evidence="8">Cofactor biosynthesis; pyrroloquinoline quinone biosynthesis.</text>
</comment>
<dbReference type="Pfam" id="PF13186">
    <property type="entry name" value="SPASM"/>
    <property type="match status" value="1"/>
</dbReference>
<dbReference type="UniPathway" id="UPA00539"/>
<keyword evidence="4 8" id="KW-0884">PQQ biosynthesis</keyword>
<dbReference type="PROSITE" id="PS01305">
    <property type="entry name" value="MOAA_NIFB_PQQE"/>
    <property type="match status" value="1"/>
</dbReference>
<evidence type="ECO:0000256" key="4">
    <source>
        <dbReference type="ARBA" id="ARBA00022905"/>
    </source>
</evidence>
<dbReference type="GO" id="GO:0009975">
    <property type="term" value="F:cyclase activity"/>
    <property type="evidence" value="ECO:0007669"/>
    <property type="project" value="UniProtKB-UniRule"/>
</dbReference>
<reference evidence="10 11" key="1">
    <citation type="submission" date="2006-03" db="EMBL/GenBank/DDBJ databases">
        <authorList>
            <person name="Giovannoni S.J."/>
            <person name="Cho J.-C."/>
            <person name="Ferriera S."/>
            <person name="Johnson J."/>
            <person name="Kravitz S."/>
            <person name="Halpern A."/>
            <person name="Remington K."/>
            <person name="Beeson K."/>
            <person name="Tran B."/>
            <person name="Rogers Y.-H."/>
            <person name="Friedman R."/>
            <person name="Venter J.C."/>
        </authorList>
    </citation>
    <scope>NUCLEOTIDE SEQUENCE [LARGE SCALE GENOMIC DNA]</scope>
    <source>
        <strain evidence="10 11">HTCC2207</strain>
    </source>
</reference>
<dbReference type="PIRSF" id="PIRSF037420">
    <property type="entry name" value="PQQ_syn_pqqE"/>
    <property type="match status" value="1"/>
</dbReference>
<comment type="caution">
    <text evidence="10">The sequence shown here is derived from an EMBL/GenBank/DDBJ whole genome shotgun (WGS) entry which is preliminary data.</text>
</comment>
<evidence type="ECO:0000256" key="2">
    <source>
        <dbReference type="ARBA" id="ARBA00022691"/>
    </source>
</evidence>
<keyword evidence="2 8" id="KW-0949">S-adenosyl-L-methionine</keyword>
<protein>
    <recommendedName>
        <fullName evidence="8">PqqA peptide cyclase</fullName>
        <ecNumber evidence="8">1.21.98.4</ecNumber>
    </recommendedName>
    <alternativeName>
        <fullName evidence="8">Coenzyme PQQ synthesis protein E</fullName>
    </alternativeName>
</protein>
<keyword evidence="6 8" id="KW-0408">Iron</keyword>
<dbReference type="PANTHER" id="PTHR11228:SF7">
    <property type="entry name" value="PQQA PEPTIDE CYCLASE"/>
    <property type="match status" value="1"/>
</dbReference>
<dbReference type="Gene3D" id="3.20.20.70">
    <property type="entry name" value="Aldolase class I"/>
    <property type="match status" value="1"/>
</dbReference>
<dbReference type="Pfam" id="PF04055">
    <property type="entry name" value="Radical_SAM"/>
    <property type="match status" value="1"/>
</dbReference>
<dbReference type="EC" id="1.21.98.4" evidence="8"/>
<dbReference type="InterPro" id="IPR058240">
    <property type="entry name" value="rSAM_sf"/>
</dbReference>
<dbReference type="SFLD" id="SFLDG01067">
    <property type="entry name" value="SPASM/twitch_domain_containing"/>
    <property type="match status" value="1"/>
</dbReference>
<name>Q1YPJ8_9GAMM</name>
<evidence type="ECO:0000256" key="8">
    <source>
        <dbReference type="HAMAP-Rule" id="MF_00660"/>
    </source>
</evidence>
<comment type="function">
    <text evidence="8">Catalyzes the cross-linking of a glutamate residue and a tyrosine residue in the PqqA protein as part of the biosynthesis of pyrroloquinoline quinone (PQQ).</text>
</comment>
<dbReference type="EMBL" id="AAPI01000009">
    <property type="protein sequence ID" value="EAS46173.1"/>
    <property type="molecule type" value="Genomic_DNA"/>
</dbReference>
<evidence type="ECO:0000313" key="11">
    <source>
        <dbReference type="Proteomes" id="UP000005555"/>
    </source>
</evidence>
<comment type="subunit">
    <text evidence="8">Interacts with PqqD. The interaction is necessary for activity of PqqE.</text>
</comment>
<dbReference type="InterPro" id="IPR011843">
    <property type="entry name" value="PQQ_synth_PqqE_bac"/>
</dbReference>
<dbReference type="GO" id="GO:0005506">
    <property type="term" value="F:iron ion binding"/>
    <property type="evidence" value="ECO:0007669"/>
    <property type="project" value="UniProtKB-UniRule"/>
</dbReference>
<sequence>MSDSITIASDQQQSIPLWLLAELSYSCPLQCAYCSNPINYPEARSSELSTDEWKTVFKDARKMGAVQLGLSGGEPLVRPDLEELIAEARALGFYTNLITSAVGADAARLAAIREAGLDHIQISFQGSNQAVNDHFAGTKSFHHKVMMAKEAKKLGFPMVLNFVLHRQNIHQIADMLKLAEDLNADFVELANSQYYGWALKNIDALLPSRQQLVNAEAITNDFRKNHQGNMDVIFVVPDYYENRPKACCNGWGTTFVTVTPDGDVQPCQSAQVLPGFELPNVRRQSLEWAWRESPLFNAFRGTEWMQEPCRSCPEKEQDLGGCRCQAYLLTGDAYATDPVCDLSPKHSDIERVVASAQNIADLNDDGFSYDINKADDITQPLLFRNPKNAKILTKKIGEHND</sequence>
<dbReference type="PANTHER" id="PTHR11228">
    <property type="entry name" value="RADICAL SAM DOMAIN PROTEIN"/>
    <property type="match status" value="1"/>
</dbReference>
<dbReference type="PROSITE" id="PS51918">
    <property type="entry name" value="RADICAL_SAM"/>
    <property type="match status" value="1"/>
</dbReference>
<dbReference type="InterPro" id="IPR007197">
    <property type="entry name" value="rSAM"/>
</dbReference>
<dbReference type="SFLD" id="SFLDS00029">
    <property type="entry name" value="Radical_SAM"/>
    <property type="match status" value="1"/>
</dbReference>
<evidence type="ECO:0000256" key="5">
    <source>
        <dbReference type="ARBA" id="ARBA00023002"/>
    </source>
</evidence>
<dbReference type="SFLD" id="SFLDF00280">
    <property type="entry name" value="coenzyme_PQQ_synthesis_protein"/>
    <property type="match status" value="1"/>
</dbReference>
<evidence type="ECO:0000256" key="1">
    <source>
        <dbReference type="ARBA" id="ARBA00022485"/>
    </source>
</evidence>